<dbReference type="Proteomes" id="UP001055072">
    <property type="component" value="Unassembled WGS sequence"/>
</dbReference>
<keyword evidence="2" id="KW-1185">Reference proteome</keyword>
<proteinExistence type="predicted"/>
<evidence type="ECO:0000313" key="2">
    <source>
        <dbReference type="Proteomes" id="UP001055072"/>
    </source>
</evidence>
<evidence type="ECO:0000313" key="1">
    <source>
        <dbReference type="EMBL" id="KAI0082905.1"/>
    </source>
</evidence>
<feature type="non-terminal residue" evidence="1">
    <location>
        <position position="125"/>
    </location>
</feature>
<sequence length="125" mass="12421">MNNDDEDHSETTVEWLLRAAKAHFETVKSVAKDIVVVISNNPKTTCLIVVCGVAFIVSMALAGPVLGALGFGAAGLVAGSFAAAWQASIGSVAANSLFAILQSAAMGGASAALVGFAMGGVGAIL</sequence>
<protein>
    <submittedName>
        <fullName evidence="1">Uncharacterized protein</fullName>
    </submittedName>
</protein>
<comment type="caution">
    <text evidence="1">The sequence shown here is derived from an EMBL/GenBank/DDBJ whole genome shotgun (WGS) entry which is preliminary data.</text>
</comment>
<organism evidence="1 2">
    <name type="scientific">Irpex rosettiformis</name>
    <dbReference type="NCBI Taxonomy" id="378272"/>
    <lineage>
        <taxon>Eukaryota</taxon>
        <taxon>Fungi</taxon>
        <taxon>Dikarya</taxon>
        <taxon>Basidiomycota</taxon>
        <taxon>Agaricomycotina</taxon>
        <taxon>Agaricomycetes</taxon>
        <taxon>Polyporales</taxon>
        <taxon>Irpicaceae</taxon>
        <taxon>Irpex</taxon>
    </lineage>
</organism>
<dbReference type="EMBL" id="MU275115">
    <property type="protein sequence ID" value="KAI0082905.1"/>
    <property type="molecule type" value="Genomic_DNA"/>
</dbReference>
<accession>A0ACB8TLU2</accession>
<gene>
    <name evidence="1" type="ORF">BDY19DRAFT_1098048</name>
</gene>
<reference evidence="1" key="1">
    <citation type="journal article" date="2021" name="Environ. Microbiol.">
        <title>Gene family expansions and transcriptome signatures uncover fungal adaptations to wood decay.</title>
        <authorList>
            <person name="Hage H."/>
            <person name="Miyauchi S."/>
            <person name="Viragh M."/>
            <person name="Drula E."/>
            <person name="Min B."/>
            <person name="Chaduli D."/>
            <person name="Navarro D."/>
            <person name="Favel A."/>
            <person name="Norest M."/>
            <person name="Lesage-Meessen L."/>
            <person name="Balint B."/>
            <person name="Merenyi Z."/>
            <person name="de Eugenio L."/>
            <person name="Morin E."/>
            <person name="Martinez A.T."/>
            <person name="Baldrian P."/>
            <person name="Stursova M."/>
            <person name="Martinez M.J."/>
            <person name="Novotny C."/>
            <person name="Magnuson J.K."/>
            <person name="Spatafora J.W."/>
            <person name="Maurice S."/>
            <person name="Pangilinan J."/>
            <person name="Andreopoulos W."/>
            <person name="LaButti K."/>
            <person name="Hundley H."/>
            <person name="Na H."/>
            <person name="Kuo A."/>
            <person name="Barry K."/>
            <person name="Lipzen A."/>
            <person name="Henrissat B."/>
            <person name="Riley R."/>
            <person name="Ahrendt S."/>
            <person name="Nagy L.G."/>
            <person name="Grigoriev I.V."/>
            <person name="Martin F."/>
            <person name="Rosso M.N."/>
        </authorList>
    </citation>
    <scope>NUCLEOTIDE SEQUENCE</scope>
    <source>
        <strain evidence="1">CBS 384.51</strain>
    </source>
</reference>
<name>A0ACB8TLU2_9APHY</name>